<reference evidence="6 7" key="1">
    <citation type="submission" date="2018-11" db="EMBL/GenBank/DDBJ databases">
        <authorList>
            <person name="Li F."/>
        </authorList>
    </citation>
    <scope>NUCLEOTIDE SEQUENCE [LARGE SCALE GENOMIC DNA]</scope>
    <source>
        <strain evidence="6 7">Gsoil 097</strain>
    </source>
</reference>
<dbReference type="GO" id="GO:0003677">
    <property type="term" value="F:DNA binding"/>
    <property type="evidence" value="ECO:0007669"/>
    <property type="project" value="UniProtKB-KW"/>
</dbReference>
<dbReference type="SMART" id="SM00419">
    <property type="entry name" value="HTH_CRP"/>
    <property type="match status" value="1"/>
</dbReference>
<dbReference type="PANTHER" id="PTHR24567">
    <property type="entry name" value="CRP FAMILY TRANSCRIPTIONAL REGULATORY PROTEIN"/>
    <property type="match status" value="1"/>
</dbReference>
<dbReference type="SMART" id="SM00100">
    <property type="entry name" value="cNMP"/>
    <property type="match status" value="1"/>
</dbReference>
<dbReference type="InterPro" id="IPR018490">
    <property type="entry name" value="cNMP-bd_dom_sf"/>
</dbReference>
<dbReference type="InterPro" id="IPR036390">
    <property type="entry name" value="WH_DNA-bd_sf"/>
</dbReference>
<evidence type="ECO:0000256" key="1">
    <source>
        <dbReference type="ARBA" id="ARBA00023015"/>
    </source>
</evidence>
<sequence length="225" mass="24232">MASTRPEPGTFAALLSAADREALAGLGGTRAFATGERLMHQGEPGDRVVVLLEGHVKASHVDVRGREVVLSFRGPGDVLGELTFTHGEPRSASTTAIEPVSAQVLTSAAFRGFLVQQPTAALTLIDVISRRFRYANDARVQFGDLDTSGRLAARLLELADRYGDPVADGIRIRLPVTQADLGSWTASSRAGVAEALRSMREQGWITTERRRITLLDVEALTRRTG</sequence>
<proteinExistence type="predicted"/>
<dbReference type="GO" id="GO:0005829">
    <property type="term" value="C:cytosol"/>
    <property type="evidence" value="ECO:0007669"/>
    <property type="project" value="TreeGrafter"/>
</dbReference>
<name>A0A3N0CAR9_9ACTN</name>
<dbReference type="Pfam" id="PF13545">
    <property type="entry name" value="HTH_Crp_2"/>
    <property type="match status" value="1"/>
</dbReference>
<evidence type="ECO:0000259" key="5">
    <source>
        <dbReference type="PROSITE" id="PS51063"/>
    </source>
</evidence>
<dbReference type="SUPFAM" id="SSF46785">
    <property type="entry name" value="Winged helix' DNA-binding domain"/>
    <property type="match status" value="1"/>
</dbReference>
<evidence type="ECO:0000313" key="7">
    <source>
        <dbReference type="Proteomes" id="UP000267128"/>
    </source>
</evidence>
<evidence type="ECO:0000313" key="6">
    <source>
        <dbReference type="EMBL" id="RNL60564.1"/>
    </source>
</evidence>
<keyword evidence="7" id="KW-1185">Reference proteome</keyword>
<dbReference type="GO" id="GO:0003700">
    <property type="term" value="F:DNA-binding transcription factor activity"/>
    <property type="evidence" value="ECO:0007669"/>
    <property type="project" value="TreeGrafter"/>
</dbReference>
<dbReference type="PANTHER" id="PTHR24567:SF68">
    <property type="entry name" value="DNA-BINDING TRANSCRIPTIONAL DUAL REGULATOR CRP"/>
    <property type="match status" value="1"/>
</dbReference>
<evidence type="ECO:0000256" key="2">
    <source>
        <dbReference type="ARBA" id="ARBA00023125"/>
    </source>
</evidence>
<accession>A0A3N0CAR9</accession>
<keyword evidence="2" id="KW-0238">DNA-binding</keyword>
<feature type="domain" description="Cyclic nucleotide-binding" evidence="4">
    <location>
        <begin position="11"/>
        <end position="114"/>
    </location>
</feature>
<dbReference type="RefSeq" id="WP_123229316.1">
    <property type="nucleotide sequence ID" value="NZ_RJSE01000009.1"/>
</dbReference>
<dbReference type="InterPro" id="IPR036388">
    <property type="entry name" value="WH-like_DNA-bd_sf"/>
</dbReference>
<dbReference type="InterPro" id="IPR000595">
    <property type="entry name" value="cNMP-bd_dom"/>
</dbReference>
<evidence type="ECO:0000256" key="3">
    <source>
        <dbReference type="ARBA" id="ARBA00023163"/>
    </source>
</evidence>
<dbReference type="InterPro" id="IPR012318">
    <property type="entry name" value="HTH_CRP"/>
</dbReference>
<dbReference type="OrthoDB" id="892842at2"/>
<protein>
    <submittedName>
        <fullName evidence="6">Crp/Fnr family transcriptional regulator</fullName>
    </submittedName>
</protein>
<dbReference type="InterPro" id="IPR014710">
    <property type="entry name" value="RmlC-like_jellyroll"/>
</dbReference>
<feature type="domain" description="HTH crp-type" evidence="5">
    <location>
        <begin position="145"/>
        <end position="218"/>
    </location>
</feature>
<dbReference type="EMBL" id="RJSE01000009">
    <property type="protein sequence ID" value="RNL60564.1"/>
    <property type="molecule type" value="Genomic_DNA"/>
</dbReference>
<organism evidence="6 7">
    <name type="scientific">Nocardioides marmoriginsengisoli</name>
    <dbReference type="NCBI Taxonomy" id="661483"/>
    <lineage>
        <taxon>Bacteria</taxon>
        <taxon>Bacillati</taxon>
        <taxon>Actinomycetota</taxon>
        <taxon>Actinomycetes</taxon>
        <taxon>Propionibacteriales</taxon>
        <taxon>Nocardioidaceae</taxon>
        <taxon>Nocardioides</taxon>
    </lineage>
</organism>
<dbReference type="Gene3D" id="1.10.10.10">
    <property type="entry name" value="Winged helix-like DNA-binding domain superfamily/Winged helix DNA-binding domain"/>
    <property type="match status" value="1"/>
</dbReference>
<gene>
    <name evidence="6" type="ORF">EFK50_19800</name>
</gene>
<dbReference type="Pfam" id="PF00027">
    <property type="entry name" value="cNMP_binding"/>
    <property type="match status" value="1"/>
</dbReference>
<dbReference type="InterPro" id="IPR050397">
    <property type="entry name" value="Env_Response_Regulators"/>
</dbReference>
<dbReference type="PROSITE" id="PS50042">
    <property type="entry name" value="CNMP_BINDING_3"/>
    <property type="match status" value="1"/>
</dbReference>
<keyword evidence="3" id="KW-0804">Transcription</keyword>
<dbReference type="Gene3D" id="2.60.120.10">
    <property type="entry name" value="Jelly Rolls"/>
    <property type="match status" value="1"/>
</dbReference>
<dbReference type="PROSITE" id="PS51063">
    <property type="entry name" value="HTH_CRP_2"/>
    <property type="match status" value="1"/>
</dbReference>
<keyword evidence="1" id="KW-0805">Transcription regulation</keyword>
<dbReference type="SUPFAM" id="SSF51206">
    <property type="entry name" value="cAMP-binding domain-like"/>
    <property type="match status" value="1"/>
</dbReference>
<evidence type="ECO:0000259" key="4">
    <source>
        <dbReference type="PROSITE" id="PS50042"/>
    </source>
</evidence>
<comment type="caution">
    <text evidence="6">The sequence shown here is derived from an EMBL/GenBank/DDBJ whole genome shotgun (WGS) entry which is preliminary data.</text>
</comment>
<dbReference type="AlphaFoldDB" id="A0A3N0CAR9"/>
<dbReference type="CDD" id="cd00038">
    <property type="entry name" value="CAP_ED"/>
    <property type="match status" value="1"/>
</dbReference>
<dbReference type="Proteomes" id="UP000267128">
    <property type="component" value="Unassembled WGS sequence"/>
</dbReference>